<dbReference type="EMBL" id="NJHN03000036">
    <property type="protein sequence ID" value="KAH9422763.1"/>
    <property type="molecule type" value="Genomic_DNA"/>
</dbReference>
<evidence type="ECO:0000256" key="1">
    <source>
        <dbReference type="SAM" id="MobiDB-lite"/>
    </source>
</evidence>
<evidence type="ECO:0000313" key="2">
    <source>
        <dbReference type="EMBL" id="KAH9422763.1"/>
    </source>
</evidence>
<name>A0ABQ8JK01_DERPT</name>
<reference evidence="2 3" key="1">
    <citation type="journal article" date="2018" name="J. Allergy Clin. Immunol.">
        <title>High-quality assembly of Dermatophagoides pteronyssinus genome and transcriptome reveals a wide range of novel allergens.</title>
        <authorList>
            <person name="Liu X.Y."/>
            <person name="Yang K.Y."/>
            <person name="Wang M.Q."/>
            <person name="Kwok J.S."/>
            <person name="Zeng X."/>
            <person name="Yang Z."/>
            <person name="Xiao X.J."/>
            <person name="Lau C.P."/>
            <person name="Li Y."/>
            <person name="Huang Z.M."/>
            <person name="Ba J.G."/>
            <person name="Yim A.K."/>
            <person name="Ouyang C.Y."/>
            <person name="Ngai S.M."/>
            <person name="Chan T.F."/>
            <person name="Leung E.L."/>
            <person name="Liu L."/>
            <person name="Liu Z.G."/>
            <person name="Tsui S.K."/>
        </authorList>
    </citation>
    <scope>NUCLEOTIDE SEQUENCE [LARGE SCALE GENOMIC DNA]</scope>
    <source>
        <strain evidence="2">Derp</strain>
    </source>
</reference>
<comment type="caution">
    <text evidence="2">The sequence shown here is derived from an EMBL/GenBank/DDBJ whole genome shotgun (WGS) entry which is preliminary data.</text>
</comment>
<proteinExistence type="predicted"/>
<evidence type="ECO:0000313" key="3">
    <source>
        <dbReference type="Proteomes" id="UP000887458"/>
    </source>
</evidence>
<feature type="region of interest" description="Disordered" evidence="1">
    <location>
        <begin position="1"/>
        <end position="24"/>
    </location>
</feature>
<accession>A0ABQ8JK01</accession>
<organism evidence="2 3">
    <name type="scientific">Dermatophagoides pteronyssinus</name>
    <name type="common">European house dust mite</name>
    <dbReference type="NCBI Taxonomy" id="6956"/>
    <lineage>
        <taxon>Eukaryota</taxon>
        <taxon>Metazoa</taxon>
        <taxon>Ecdysozoa</taxon>
        <taxon>Arthropoda</taxon>
        <taxon>Chelicerata</taxon>
        <taxon>Arachnida</taxon>
        <taxon>Acari</taxon>
        <taxon>Acariformes</taxon>
        <taxon>Sarcoptiformes</taxon>
        <taxon>Astigmata</taxon>
        <taxon>Psoroptidia</taxon>
        <taxon>Analgoidea</taxon>
        <taxon>Pyroglyphidae</taxon>
        <taxon>Dermatophagoidinae</taxon>
        <taxon>Dermatophagoides</taxon>
    </lineage>
</organism>
<keyword evidence="3" id="KW-1185">Reference proteome</keyword>
<gene>
    <name evidence="2" type="ORF">DERP_003444</name>
</gene>
<dbReference type="Proteomes" id="UP000887458">
    <property type="component" value="Unassembled WGS sequence"/>
</dbReference>
<protein>
    <submittedName>
        <fullName evidence="2">Uncharacterized protein</fullName>
    </submittedName>
</protein>
<sequence>MQKKSKKKIYNSNNQRNRPTEFNLNLEQRPLDNENNTSSLNCCNVIPVIIDSIICEIRIGSEAKTG</sequence>
<reference evidence="2 3" key="2">
    <citation type="journal article" date="2022" name="Mol. Biol. Evol.">
        <title>Comparative Genomics Reveals Insights into the Divergent Evolution of Astigmatic Mites and Household Pest Adaptations.</title>
        <authorList>
            <person name="Xiong Q."/>
            <person name="Wan A.T."/>
            <person name="Liu X."/>
            <person name="Fung C.S."/>
            <person name="Xiao X."/>
            <person name="Malainual N."/>
            <person name="Hou J."/>
            <person name="Wang L."/>
            <person name="Wang M."/>
            <person name="Yang K.Y."/>
            <person name="Cui Y."/>
            <person name="Leung E.L."/>
            <person name="Nong W."/>
            <person name="Shin S.K."/>
            <person name="Au S.W."/>
            <person name="Jeong K.Y."/>
            <person name="Chew F.T."/>
            <person name="Hui J.H."/>
            <person name="Leung T.F."/>
            <person name="Tungtrongchitr A."/>
            <person name="Zhong N."/>
            <person name="Liu Z."/>
            <person name="Tsui S.K."/>
        </authorList>
    </citation>
    <scope>NUCLEOTIDE SEQUENCE [LARGE SCALE GENOMIC DNA]</scope>
    <source>
        <strain evidence="2">Derp</strain>
    </source>
</reference>
<feature type="compositionally biased region" description="Polar residues" evidence="1">
    <location>
        <begin position="10"/>
        <end position="24"/>
    </location>
</feature>